<comment type="subunit">
    <text evidence="6 8">Forms a cylinder of 14 subunits composed of two heptameric rings stacked back-to-back. Interacts with the co-chaperonin GroES.</text>
</comment>
<comment type="similarity">
    <text evidence="1 6 7">Belongs to the chaperonin (HSP60) family.</text>
</comment>
<dbReference type="InterPro" id="IPR027410">
    <property type="entry name" value="TCP-1-like_intermed_sf"/>
</dbReference>
<comment type="caution">
    <text evidence="6">Lacks conserved residue(s) required for the propagation of feature annotation.</text>
</comment>
<dbReference type="GO" id="GO:0016853">
    <property type="term" value="F:isomerase activity"/>
    <property type="evidence" value="ECO:0007669"/>
    <property type="project" value="UniProtKB-KW"/>
</dbReference>
<evidence type="ECO:0000256" key="4">
    <source>
        <dbReference type="ARBA" id="ARBA00023186"/>
    </source>
</evidence>
<comment type="caution">
    <text evidence="9">The sequence shown here is derived from an EMBL/GenBank/DDBJ whole genome shotgun (WGS) entry which is preliminary data.</text>
</comment>
<dbReference type="NCBIfam" id="NF000592">
    <property type="entry name" value="PRK00013.1"/>
    <property type="match status" value="1"/>
</dbReference>
<name>A0A934K497_9BACT</name>
<feature type="binding site" evidence="6">
    <location>
        <begin position="29"/>
        <end position="32"/>
    </location>
    <ligand>
        <name>ATP</name>
        <dbReference type="ChEBI" id="CHEBI:30616"/>
    </ligand>
</feature>
<keyword evidence="10" id="KW-1185">Reference proteome</keyword>
<dbReference type="CDD" id="cd03344">
    <property type="entry name" value="GroEL"/>
    <property type="match status" value="1"/>
</dbReference>
<keyword evidence="6" id="KW-0963">Cytoplasm</keyword>
<dbReference type="SUPFAM" id="SSF52029">
    <property type="entry name" value="GroEL apical domain-like"/>
    <property type="match status" value="1"/>
</dbReference>
<evidence type="ECO:0000256" key="3">
    <source>
        <dbReference type="ARBA" id="ARBA00022840"/>
    </source>
</evidence>
<dbReference type="InterPro" id="IPR018370">
    <property type="entry name" value="Chaperonin_Cpn60_CS"/>
</dbReference>
<dbReference type="HAMAP" id="MF_00600">
    <property type="entry name" value="CH60"/>
    <property type="match status" value="1"/>
</dbReference>
<dbReference type="FunFam" id="3.50.7.10:FF:000001">
    <property type="entry name" value="60 kDa chaperonin"/>
    <property type="match status" value="1"/>
</dbReference>
<reference evidence="9" key="1">
    <citation type="submission" date="2020-10" db="EMBL/GenBank/DDBJ databases">
        <title>Ca. Dormibacterota MAGs.</title>
        <authorList>
            <person name="Montgomery K."/>
        </authorList>
    </citation>
    <scope>NUCLEOTIDE SEQUENCE [LARGE SCALE GENOMIC DNA]</scope>
    <source>
        <strain evidence="9">SC8812_S17_10</strain>
    </source>
</reference>
<dbReference type="SUPFAM" id="SSF48592">
    <property type="entry name" value="GroEL equatorial domain-like"/>
    <property type="match status" value="1"/>
</dbReference>
<dbReference type="SUPFAM" id="SSF54849">
    <property type="entry name" value="GroEL-intermediate domain like"/>
    <property type="match status" value="1"/>
</dbReference>
<keyword evidence="4 6" id="KW-0143">Chaperone</keyword>
<keyword evidence="5 6" id="KW-0413">Isomerase</keyword>
<comment type="subcellular location">
    <subcellularLocation>
        <location evidence="6">Cytoplasm</location>
    </subcellularLocation>
</comment>
<feature type="binding site" evidence="6">
    <location>
        <position position="493"/>
    </location>
    <ligand>
        <name>ATP</name>
        <dbReference type="ChEBI" id="CHEBI:30616"/>
    </ligand>
</feature>
<dbReference type="Proteomes" id="UP000612893">
    <property type="component" value="Unassembled WGS sequence"/>
</dbReference>
<dbReference type="Gene3D" id="3.50.7.10">
    <property type="entry name" value="GroEL"/>
    <property type="match status" value="1"/>
</dbReference>
<dbReference type="PANTHER" id="PTHR45633">
    <property type="entry name" value="60 KDA HEAT SHOCK PROTEIN, MITOCHONDRIAL"/>
    <property type="match status" value="1"/>
</dbReference>
<dbReference type="Gene3D" id="1.10.560.10">
    <property type="entry name" value="GroEL-like equatorial domain"/>
    <property type="match status" value="1"/>
</dbReference>
<dbReference type="AlphaFoldDB" id="A0A934K497"/>
<dbReference type="RefSeq" id="WP_338200952.1">
    <property type="nucleotide sequence ID" value="NZ_JAEKNR010000098.1"/>
</dbReference>
<dbReference type="InterPro" id="IPR001844">
    <property type="entry name" value="Cpn60/GroEL"/>
</dbReference>
<protein>
    <recommendedName>
        <fullName evidence="6">Chaperonin GroEL</fullName>
        <ecNumber evidence="6">5.6.1.7</ecNumber>
    </recommendedName>
    <alternativeName>
        <fullName evidence="6">60 kDa chaperonin</fullName>
    </alternativeName>
    <alternativeName>
        <fullName evidence="6">Chaperonin-60</fullName>
        <shortName evidence="6">Cpn60</shortName>
    </alternativeName>
</protein>
<feature type="binding site" evidence="6">
    <location>
        <begin position="477"/>
        <end position="479"/>
    </location>
    <ligand>
        <name>ATP</name>
        <dbReference type="ChEBI" id="CHEBI:30616"/>
    </ligand>
</feature>
<dbReference type="NCBIfam" id="NF009487">
    <property type="entry name" value="PRK12849.1"/>
    <property type="match status" value="1"/>
</dbReference>
<comment type="function">
    <text evidence="6 8">Together with its co-chaperonin GroES, plays an essential role in assisting protein folding. The GroEL-GroES system forms a nano-cage that allows encapsulation of the non-native substrate proteins and provides a physical environment optimized to promote and accelerate protein folding.</text>
</comment>
<dbReference type="GO" id="GO:0140662">
    <property type="term" value="F:ATP-dependent protein folding chaperone"/>
    <property type="evidence" value="ECO:0007669"/>
    <property type="project" value="InterPro"/>
</dbReference>
<keyword evidence="2 6" id="KW-0547">Nucleotide-binding</keyword>
<dbReference type="EC" id="5.6.1.7" evidence="6"/>
<evidence type="ECO:0000256" key="1">
    <source>
        <dbReference type="ARBA" id="ARBA00006607"/>
    </source>
</evidence>
<dbReference type="GO" id="GO:0005737">
    <property type="term" value="C:cytoplasm"/>
    <property type="evidence" value="ECO:0007669"/>
    <property type="project" value="UniProtKB-SubCell"/>
</dbReference>
<dbReference type="EMBL" id="JAEKNR010000098">
    <property type="protein sequence ID" value="MBJ7598165.1"/>
    <property type="molecule type" value="Genomic_DNA"/>
</dbReference>
<dbReference type="Gene3D" id="3.30.260.10">
    <property type="entry name" value="TCP-1-like chaperonin intermediate domain"/>
    <property type="match status" value="1"/>
</dbReference>
<dbReference type="GO" id="GO:0042026">
    <property type="term" value="P:protein refolding"/>
    <property type="evidence" value="ECO:0007669"/>
    <property type="project" value="UniProtKB-UniRule"/>
</dbReference>
<dbReference type="GO" id="GO:0005524">
    <property type="term" value="F:ATP binding"/>
    <property type="evidence" value="ECO:0007669"/>
    <property type="project" value="UniProtKB-UniRule"/>
</dbReference>
<evidence type="ECO:0000256" key="2">
    <source>
        <dbReference type="ARBA" id="ARBA00022741"/>
    </source>
</evidence>
<evidence type="ECO:0000256" key="6">
    <source>
        <dbReference type="HAMAP-Rule" id="MF_00600"/>
    </source>
</evidence>
<evidence type="ECO:0000313" key="10">
    <source>
        <dbReference type="Proteomes" id="UP000612893"/>
    </source>
</evidence>
<proteinExistence type="inferred from homology"/>
<evidence type="ECO:0000256" key="7">
    <source>
        <dbReference type="RuleBase" id="RU000418"/>
    </source>
</evidence>
<evidence type="ECO:0000313" key="9">
    <source>
        <dbReference type="EMBL" id="MBJ7598165.1"/>
    </source>
</evidence>
<dbReference type="InterPro" id="IPR027413">
    <property type="entry name" value="GROEL-like_equatorial_sf"/>
</dbReference>
<feature type="binding site" evidence="6">
    <location>
        <position position="414"/>
    </location>
    <ligand>
        <name>ATP</name>
        <dbReference type="ChEBI" id="CHEBI:30616"/>
    </ligand>
</feature>
<dbReference type="Pfam" id="PF00118">
    <property type="entry name" value="Cpn60_TCP1"/>
    <property type="match status" value="1"/>
</dbReference>
<dbReference type="GO" id="GO:0051082">
    <property type="term" value="F:unfolded protein binding"/>
    <property type="evidence" value="ECO:0007669"/>
    <property type="project" value="UniProtKB-UniRule"/>
</dbReference>
<gene>
    <name evidence="6 9" type="primary">groL</name>
    <name evidence="6" type="synonym">groEL</name>
    <name evidence="9" type="ORF">JF922_08785</name>
</gene>
<organism evidence="9 10">
    <name type="scientific">Candidatus Nephthysia bennettiae</name>
    <dbReference type="NCBI Taxonomy" id="3127016"/>
    <lineage>
        <taxon>Bacteria</taxon>
        <taxon>Bacillati</taxon>
        <taxon>Candidatus Dormiibacterota</taxon>
        <taxon>Candidatus Dormibacteria</taxon>
        <taxon>Candidatus Dormibacterales</taxon>
        <taxon>Candidatus Dormibacteraceae</taxon>
        <taxon>Candidatus Nephthysia</taxon>
    </lineage>
</organism>
<sequence>MAKELRFNEEARLLLVAGVDKLANAVRVTLGPMGRNAVLEKLTGPPTITNDGVTIAREIQLANPFENMGAQLVKEVANKTNDVAGDGTTTATVLAQAVVREGMRRVAEGGNPVLLKRGIESAVRQLVEQLAATSRPVESKAELAQIASISANNDPEIGGIIAEAMDRVGKEGVITVEPSESFGIELEFTEGLQFDNGYVSPYMVTDPGRMEAVLEDPYILLTNETISKVQHLMPVLERIMKSPRPLVIIAENLEGAALGMLVTNNAHGTFRSVGVKAPGFGHRRIAQLGDIAALTGGEVITADRGLELETSGLDQLGRARKVVVTENSCTIIEGAGSAEAVRERITQIKVALERAGNDQDRDKLQERLARLSGSVAVIRVGAATGVELKERQHRVEDALSATRAAVEEGIVSGGGTALVQAERALTPAALDGDVGLGAAIVRRAVAEPLYWIATNAGYDGTEVVEKVRRSRPGSGFNALSGEYADMFAEGVIDPAKVTRSALQSAASIAALVLTTETLVVEEVIGHTGSVMAPGFGDLAEGLPRPSNPV</sequence>
<dbReference type="InterPro" id="IPR002423">
    <property type="entry name" value="Cpn60/GroEL/TCP-1"/>
</dbReference>
<dbReference type="PRINTS" id="PR00298">
    <property type="entry name" value="CHAPERONIN60"/>
</dbReference>
<dbReference type="PROSITE" id="PS00296">
    <property type="entry name" value="CHAPERONINS_CPN60"/>
    <property type="match status" value="1"/>
</dbReference>
<evidence type="ECO:0000256" key="8">
    <source>
        <dbReference type="RuleBase" id="RU000419"/>
    </source>
</evidence>
<feature type="binding site" evidence="6">
    <location>
        <begin position="86"/>
        <end position="90"/>
    </location>
    <ligand>
        <name>ATP</name>
        <dbReference type="ChEBI" id="CHEBI:30616"/>
    </ligand>
</feature>
<dbReference type="InterPro" id="IPR027409">
    <property type="entry name" value="GroEL-like_apical_dom_sf"/>
</dbReference>
<dbReference type="NCBIfam" id="TIGR02348">
    <property type="entry name" value="GroEL"/>
    <property type="match status" value="1"/>
</dbReference>
<keyword evidence="3 6" id="KW-0067">ATP-binding</keyword>
<dbReference type="NCBIfam" id="NF009489">
    <property type="entry name" value="PRK12851.1"/>
    <property type="match status" value="1"/>
</dbReference>
<accession>A0A934K497</accession>
<dbReference type="NCBIfam" id="NF009488">
    <property type="entry name" value="PRK12850.1"/>
    <property type="match status" value="1"/>
</dbReference>
<evidence type="ECO:0000256" key="5">
    <source>
        <dbReference type="ARBA" id="ARBA00023235"/>
    </source>
</evidence>